<evidence type="ECO:0000256" key="7">
    <source>
        <dbReference type="ARBA" id="ARBA00022723"/>
    </source>
</evidence>
<dbReference type="AlphaFoldDB" id="A0AAX6GGS3"/>
<organism evidence="16 17">
    <name type="scientific">Iris pallida</name>
    <name type="common">Sweet iris</name>
    <dbReference type="NCBI Taxonomy" id="29817"/>
    <lineage>
        <taxon>Eukaryota</taxon>
        <taxon>Viridiplantae</taxon>
        <taxon>Streptophyta</taxon>
        <taxon>Embryophyta</taxon>
        <taxon>Tracheophyta</taxon>
        <taxon>Spermatophyta</taxon>
        <taxon>Magnoliopsida</taxon>
        <taxon>Liliopsida</taxon>
        <taxon>Asparagales</taxon>
        <taxon>Iridaceae</taxon>
        <taxon>Iridoideae</taxon>
        <taxon>Irideae</taxon>
        <taxon>Iris</taxon>
    </lineage>
</organism>
<evidence type="ECO:0000256" key="5">
    <source>
        <dbReference type="ARBA" id="ARBA00022523"/>
    </source>
</evidence>
<dbReference type="CDD" id="cd02241">
    <property type="entry name" value="cupin_OxOx"/>
    <property type="match status" value="1"/>
</dbReference>
<dbReference type="PRINTS" id="PR00325">
    <property type="entry name" value="GERMIN"/>
</dbReference>
<proteinExistence type="inferred from homology"/>
<reference evidence="16" key="1">
    <citation type="journal article" date="2023" name="GigaByte">
        <title>Genome assembly of the bearded iris, Iris pallida Lam.</title>
        <authorList>
            <person name="Bruccoleri R.E."/>
            <person name="Oakeley E.J."/>
            <person name="Faust A.M.E."/>
            <person name="Altorfer M."/>
            <person name="Dessus-Babus S."/>
            <person name="Burckhardt D."/>
            <person name="Oertli M."/>
            <person name="Naumann U."/>
            <person name="Petersen F."/>
            <person name="Wong J."/>
        </authorList>
    </citation>
    <scope>NUCLEOTIDE SEQUENCE</scope>
    <source>
        <strain evidence="16">GSM-AAB239-AS_SAM_17_03QT</strain>
    </source>
</reference>
<feature type="binding site" evidence="11">
    <location>
        <position position="176"/>
    </location>
    <ligand>
        <name>oxalate</name>
        <dbReference type="ChEBI" id="CHEBI:30623"/>
    </ligand>
</feature>
<evidence type="ECO:0000256" key="9">
    <source>
        <dbReference type="ARBA" id="ARBA00023157"/>
    </source>
</evidence>
<dbReference type="GO" id="GO:0048046">
    <property type="term" value="C:apoplast"/>
    <property type="evidence" value="ECO:0007669"/>
    <property type="project" value="UniProtKB-SubCell"/>
</dbReference>
<evidence type="ECO:0000256" key="1">
    <source>
        <dbReference type="ARBA" id="ARBA00003629"/>
    </source>
</evidence>
<comment type="similarity">
    <text evidence="3 14">Belongs to the germin family.</text>
</comment>
<sequence>MEKSGRPSQCLSGVHRITEQSNIYLGSIYTYILFTEHEVQELMRCNMAATSSTLLSTNLLLPILLLSMMLVPTALCSDADPLQDLCVADLNTTAHPTGAGAGSGFPCKATSDVVVDDFFFDRTAVEGDTNNVFGVNVTRGDVLSFPGLNTIGLSIARVDFAEGGVNRPHTHPRASEMILVERGELLVGFVTCANVVYSKVVRKGEVFVVPRGLMHFQQNVGKGKATYFAVVNSQSAGLVSAPLSLFASKPPLPSKLLAKAFQMDEDVVDTVKSRLANL</sequence>
<evidence type="ECO:0000256" key="2">
    <source>
        <dbReference type="ARBA" id="ARBA00004271"/>
    </source>
</evidence>
<comment type="function">
    <text evidence="1">May play a role in plant defense. Probably has no oxalate oxidase activity even if the active site is conserved.</text>
</comment>
<evidence type="ECO:0000256" key="14">
    <source>
        <dbReference type="RuleBase" id="RU366015"/>
    </source>
</evidence>
<dbReference type="InterPro" id="IPR014710">
    <property type="entry name" value="RmlC-like_jellyroll"/>
</dbReference>
<dbReference type="GO" id="GO:0010497">
    <property type="term" value="P:plasmodesmata-mediated intercellular transport"/>
    <property type="evidence" value="ECO:0007669"/>
    <property type="project" value="UniProtKB-ARBA"/>
</dbReference>
<feature type="domain" description="Cupin type-1" evidence="15">
    <location>
        <begin position="122"/>
        <end position="269"/>
    </location>
</feature>
<keyword evidence="17" id="KW-1185">Reference proteome</keyword>
<feature type="binding site" evidence="12">
    <location>
        <position position="169"/>
    </location>
    <ligand>
        <name>Mn(2+)</name>
        <dbReference type="ChEBI" id="CHEBI:29035"/>
    </ligand>
</feature>
<dbReference type="GO" id="GO:0030145">
    <property type="term" value="F:manganese ion binding"/>
    <property type="evidence" value="ECO:0007669"/>
    <property type="project" value="UniProtKB-UniRule"/>
</dbReference>
<dbReference type="GO" id="GO:2000280">
    <property type="term" value="P:regulation of root development"/>
    <property type="evidence" value="ECO:0007669"/>
    <property type="project" value="UniProtKB-ARBA"/>
</dbReference>
<dbReference type="Proteomes" id="UP001140949">
    <property type="component" value="Unassembled WGS sequence"/>
</dbReference>
<keyword evidence="10 11" id="KW-0464">Manganese</keyword>
<dbReference type="PROSITE" id="PS00725">
    <property type="entry name" value="GERMIN"/>
    <property type="match status" value="1"/>
</dbReference>
<reference evidence="16" key="2">
    <citation type="submission" date="2023-04" db="EMBL/GenBank/DDBJ databases">
        <authorList>
            <person name="Bruccoleri R.E."/>
            <person name="Oakeley E.J."/>
            <person name="Faust A.-M."/>
            <person name="Dessus-Babus S."/>
            <person name="Altorfer M."/>
            <person name="Burckhardt D."/>
            <person name="Oertli M."/>
            <person name="Naumann U."/>
            <person name="Petersen F."/>
            <person name="Wong J."/>
        </authorList>
    </citation>
    <scope>NUCLEOTIDE SEQUENCE</scope>
    <source>
        <strain evidence="16">GSM-AAB239-AS_SAM_17_03QT</strain>
        <tissue evidence="16">Leaf</tissue>
    </source>
</reference>
<feature type="binding site" evidence="11">
    <location>
        <position position="166"/>
    </location>
    <ligand>
        <name>oxalate</name>
        <dbReference type="ChEBI" id="CHEBI:30623"/>
    </ligand>
</feature>
<dbReference type="SMART" id="SM00835">
    <property type="entry name" value="Cupin_1"/>
    <property type="match status" value="1"/>
</dbReference>
<feature type="binding site" evidence="12">
    <location>
        <position position="171"/>
    </location>
    <ligand>
        <name>Mn(2+)</name>
        <dbReference type="ChEBI" id="CHEBI:29035"/>
    </ligand>
</feature>
<feature type="binding site" evidence="12">
    <location>
        <position position="215"/>
    </location>
    <ligand>
        <name>Mn(2+)</name>
        <dbReference type="ChEBI" id="CHEBI:29035"/>
    </ligand>
</feature>
<keyword evidence="9 13" id="KW-1015">Disulfide bond</keyword>
<dbReference type="EMBL" id="JANAVB010020396">
    <property type="protein sequence ID" value="KAJ6827391.1"/>
    <property type="molecule type" value="Genomic_DNA"/>
</dbReference>
<keyword evidence="8" id="KW-0732">Signal</keyword>
<accession>A0AAX6GGS3</accession>
<evidence type="ECO:0000256" key="4">
    <source>
        <dbReference type="ARBA" id="ARBA00011268"/>
    </source>
</evidence>
<dbReference type="InterPro" id="IPR019780">
    <property type="entry name" value="Germin_Mn-BS"/>
</dbReference>
<evidence type="ECO:0000256" key="12">
    <source>
        <dbReference type="PIRSR" id="PIRSR601929-2"/>
    </source>
</evidence>
<dbReference type="InterPro" id="IPR006045">
    <property type="entry name" value="Cupin_1"/>
</dbReference>
<dbReference type="Pfam" id="PF00190">
    <property type="entry name" value="Cupin_1"/>
    <property type="match status" value="1"/>
</dbReference>
<dbReference type="InterPro" id="IPR001929">
    <property type="entry name" value="Germin"/>
</dbReference>
<keyword evidence="7 11" id="KW-0479">Metal-binding</keyword>
<evidence type="ECO:0000256" key="6">
    <source>
        <dbReference type="ARBA" id="ARBA00022525"/>
    </source>
</evidence>
<dbReference type="FunFam" id="2.60.120.10:FF:000025">
    <property type="entry name" value="germin-like protein subfamily 2 member 1"/>
    <property type="match status" value="1"/>
</dbReference>
<evidence type="ECO:0000313" key="16">
    <source>
        <dbReference type="EMBL" id="KAJ6827391.1"/>
    </source>
</evidence>
<evidence type="ECO:0000256" key="8">
    <source>
        <dbReference type="ARBA" id="ARBA00022729"/>
    </source>
</evidence>
<keyword evidence="5 14" id="KW-0052">Apoplast</keyword>
<comment type="subcellular location">
    <subcellularLocation>
        <location evidence="2 14">Secreted</location>
        <location evidence="2 14">Extracellular space</location>
        <location evidence="2 14">Apoplast</location>
    </subcellularLocation>
</comment>
<protein>
    <recommendedName>
        <fullName evidence="14">Germin-like protein</fullName>
    </recommendedName>
</protein>
<dbReference type="Gene3D" id="2.60.120.10">
    <property type="entry name" value="Jelly Rolls"/>
    <property type="match status" value="1"/>
</dbReference>
<comment type="caution">
    <text evidence="16">The sequence shown here is derived from an EMBL/GenBank/DDBJ whole genome shotgun (WGS) entry which is preliminary data.</text>
</comment>
<dbReference type="PANTHER" id="PTHR31238">
    <property type="entry name" value="GERMIN-LIKE PROTEIN SUBFAMILY 3 MEMBER 3"/>
    <property type="match status" value="1"/>
</dbReference>
<evidence type="ECO:0000313" key="17">
    <source>
        <dbReference type="Proteomes" id="UP001140949"/>
    </source>
</evidence>
<name>A0AAX6GGS3_IRIPA</name>
<evidence type="ECO:0000259" key="15">
    <source>
        <dbReference type="SMART" id="SM00835"/>
    </source>
</evidence>
<comment type="subunit">
    <text evidence="4">Oligomer (believed to be a pentamer but probably hexamer).</text>
</comment>
<evidence type="ECO:0000256" key="10">
    <source>
        <dbReference type="ARBA" id="ARBA00023211"/>
    </source>
</evidence>
<feature type="disulfide bond" evidence="13">
    <location>
        <begin position="86"/>
        <end position="107"/>
    </location>
</feature>
<dbReference type="InterPro" id="IPR011051">
    <property type="entry name" value="RmlC_Cupin_sf"/>
</dbReference>
<evidence type="ECO:0000256" key="13">
    <source>
        <dbReference type="PIRSR" id="PIRSR601929-3"/>
    </source>
</evidence>
<keyword evidence="6 14" id="KW-0964">Secreted</keyword>
<evidence type="ECO:0000256" key="11">
    <source>
        <dbReference type="PIRSR" id="PIRSR601929-1"/>
    </source>
</evidence>
<feature type="binding site" evidence="12">
    <location>
        <position position="176"/>
    </location>
    <ligand>
        <name>Mn(2+)</name>
        <dbReference type="ChEBI" id="CHEBI:29035"/>
    </ligand>
</feature>
<feature type="binding site" evidence="11">
    <location>
        <position position="171"/>
    </location>
    <ligand>
        <name>oxalate</name>
        <dbReference type="ChEBI" id="CHEBI:30623"/>
    </ligand>
</feature>
<dbReference type="SUPFAM" id="SSF51182">
    <property type="entry name" value="RmlC-like cupins"/>
    <property type="match status" value="1"/>
</dbReference>
<evidence type="ECO:0000256" key="3">
    <source>
        <dbReference type="ARBA" id="ARBA00007456"/>
    </source>
</evidence>
<dbReference type="GO" id="GO:0009506">
    <property type="term" value="C:plasmodesma"/>
    <property type="evidence" value="ECO:0007669"/>
    <property type="project" value="UniProtKB-ARBA"/>
</dbReference>
<gene>
    <name evidence="16" type="ORF">M6B38_368620</name>
</gene>